<evidence type="ECO:0000313" key="2">
    <source>
        <dbReference type="Proteomes" id="UP000789845"/>
    </source>
</evidence>
<reference evidence="1" key="1">
    <citation type="submission" date="2021-10" db="EMBL/GenBank/DDBJ databases">
        <authorList>
            <person name="Criscuolo A."/>
        </authorList>
    </citation>
    <scope>NUCLEOTIDE SEQUENCE</scope>
    <source>
        <strain evidence="1">CIP111885</strain>
    </source>
</reference>
<dbReference type="Proteomes" id="UP000789845">
    <property type="component" value="Unassembled WGS sequence"/>
</dbReference>
<dbReference type="AlphaFoldDB" id="A0A9C7GA40"/>
<gene>
    <name evidence="1" type="ORF">NEOCIP111885_02308</name>
</gene>
<keyword evidence="2" id="KW-1185">Reference proteome</keyword>
<accession>A0A9C7GA40</accession>
<protein>
    <submittedName>
        <fullName evidence="1">Uncharacterized protein</fullName>
    </submittedName>
</protein>
<organism evidence="1 2">
    <name type="scientific">Pseudoneobacillus rhizosphaerae</name>
    <dbReference type="NCBI Taxonomy" id="2880968"/>
    <lineage>
        <taxon>Bacteria</taxon>
        <taxon>Bacillati</taxon>
        <taxon>Bacillota</taxon>
        <taxon>Bacilli</taxon>
        <taxon>Bacillales</taxon>
        <taxon>Bacillaceae</taxon>
        <taxon>Pseudoneobacillus</taxon>
    </lineage>
</organism>
<name>A0A9C7GA40_9BACI</name>
<sequence length="116" mass="13664">MNQPDYRDFYPKSLIPIGNNDRKALTSFQRQTDDTFQATHWLVALQGKVIYLPEEDYQWQVYLFPADVEGSYTWEKPYYVSDCFESMEKAIEVSCELELYGRDDAVISSIRQEKIS</sequence>
<dbReference type="EMBL" id="CAKJTG010000011">
    <property type="protein sequence ID" value="CAG9608591.1"/>
    <property type="molecule type" value="Genomic_DNA"/>
</dbReference>
<proteinExistence type="predicted"/>
<comment type="caution">
    <text evidence="1">The sequence shown here is derived from an EMBL/GenBank/DDBJ whole genome shotgun (WGS) entry which is preliminary data.</text>
</comment>
<dbReference type="RefSeq" id="WP_230496835.1">
    <property type="nucleotide sequence ID" value="NZ_CAKJTG010000011.1"/>
</dbReference>
<evidence type="ECO:0000313" key="1">
    <source>
        <dbReference type="EMBL" id="CAG9608591.1"/>
    </source>
</evidence>